<name>A0A177Y6Y9_9NOCA</name>
<dbReference type="EMBL" id="LVHI01000040">
    <property type="protein sequence ID" value="OAK51276.1"/>
    <property type="molecule type" value="Genomic_DNA"/>
</dbReference>
<dbReference type="SUPFAM" id="SSF53756">
    <property type="entry name" value="UDP-Glycosyltransferase/glycogen phosphorylase"/>
    <property type="match status" value="1"/>
</dbReference>
<evidence type="ECO:0008006" key="3">
    <source>
        <dbReference type="Google" id="ProtNLM"/>
    </source>
</evidence>
<evidence type="ECO:0000313" key="2">
    <source>
        <dbReference type="Proteomes" id="UP000077519"/>
    </source>
</evidence>
<comment type="caution">
    <text evidence="1">The sequence shown here is derived from an EMBL/GenBank/DDBJ whole genome shotgun (WGS) entry which is preliminary data.</text>
</comment>
<proteinExistence type="predicted"/>
<dbReference type="AlphaFoldDB" id="A0A177Y6Y9"/>
<dbReference type="Proteomes" id="UP000077519">
    <property type="component" value="Unassembled WGS sequence"/>
</dbReference>
<keyword evidence="2" id="KW-1185">Reference proteome</keyword>
<accession>A0A177Y6Y9</accession>
<evidence type="ECO:0000313" key="1">
    <source>
        <dbReference type="EMBL" id="OAK51276.1"/>
    </source>
</evidence>
<dbReference type="Gene3D" id="3.40.50.2000">
    <property type="entry name" value="Glycogen Phosphorylase B"/>
    <property type="match status" value="2"/>
</dbReference>
<organism evidence="1 2">
    <name type="scientific">Rhodococcoides kyotonense</name>
    <dbReference type="NCBI Taxonomy" id="398843"/>
    <lineage>
        <taxon>Bacteria</taxon>
        <taxon>Bacillati</taxon>
        <taxon>Actinomycetota</taxon>
        <taxon>Actinomycetes</taxon>
        <taxon>Mycobacteriales</taxon>
        <taxon>Nocardiaceae</taxon>
        <taxon>Rhodococcoides</taxon>
    </lineage>
</organism>
<gene>
    <name evidence="1" type="ORF">A3K89_12865</name>
</gene>
<protein>
    <recommendedName>
        <fullName evidence="3">Glycosyltransferase subfamily 4-like N-terminal domain-containing protein</fullName>
    </recommendedName>
</protein>
<sequence length="367" mass="40728">MQTEEPSDLITVASVPTAHQYVAHLEPVTGTTVVRLPDPIPSGATTNDPWWPPRWLEADWLAENVHTFDVLHLHFGFDALPPEQLVDVATVLRDHGKPLVLTVHDLHNPHFADNTLHLEHLDVLVPAAAEVVTLTDGAAAEIVSRWGVDATVVPHPHVAPLDLIGGPRPSTDRFVIGVHAKNLRANLDPLAVMDAVVRAADEIPDAVVRLDIDEQVFGSDDERGVRPVGDALRQYENRGVDVRIHRRFDDDELWRYLTEIDVSVLPYRFGTHSGWLEACYDVGTAAIAPDCGYYAEQKPCHTYRFGLDRFDPESLTTAVHDASDARGRVASASRQAREQERVRIAETHESIYRRVLSRADSSAAVPR</sequence>
<reference evidence="1 2" key="1">
    <citation type="submission" date="2016-03" db="EMBL/GenBank/DDBJ databases">
        <title>Genome sequence of Rhodococcus kyotonensis KB10.</title>
        <authorList>
            <person name="Jeong H."/>
            <person name="Hong C.E."/>
            <person name="Jo S.H."/>
            <person name="Park J.M."/>
        </authorList>
    </citation>
    <scope>NUCLEOTIDE SEQUENCE [LARGE SCALE GENOMIC DNA]</scope>
    <source>
        <strain evidence="1 2">KB10</strain>
    </source>
</reference>